<dbReference type="InterPro" id="IPR018800">
    <property type="entry name" value="PRCC"/>
</dbReference>
<dbReference type="PANTHER" id="PTHR13621:SF2">
    <property type="entry name" value="PROLINE-RICH PROTEIN PRCC"/>
    <property type="match status" value="1"/>
</dbReference>
<dbReference type="Pfam" id="PF10253">
    <property type="entry name" value="PRCC"/>
    <property type="match status" value="1"/>
</dbReference>
<keyword evidence="2" id="KW-1185">Reference proteome</keyword>
<proteinExistence type="predicted"/>
<accession>A0ABY8U9I0</accession>
<evidence type="ECO:0000313" key="2">
    <source>
        <dbReference type="Proteomes" id="UP001244341"/>
    </source>
</evidence>
<name>A0ABY8U9I0_TETOB</name>
<protein>
    <submittedName>
        <fullName evidence="1">Uncharacterized protein</fullName>
    </submittedName>
</protein>
<gene>
    <name evidence="1" type="ORF">OEZ85_009607</name>
</gene>
<dbReference type="Proteomes" id="UP001244341">
    <property type="component" value="Chromosome 9b"/>
</dbReference>
<organism evidence="1 2">
    <name type="scientific">Tetradesmus obliquus</name>
    <name type="common">Green alga</name>
    <name type="synonym">Acutodesmus obliquus</name>
    <dbReference type="NCBI Taxonomy" id="3088"/>
    <lineage>
        <taxon>Eukaryota</taxon>
        <taxon>Viridiplantae</taxon>
        <taxon>Chlorophyta</taxon>
        <taxon>core chlorophytes</taxon>
        <taxon>Chlorophyceae</taxon>
        <taxon>CS clade</taxon>
        <taxon>Sphaeropleales</taxon>
        <taxon>Scenedesmaceae</taxon>
        <taxon>Tetradesmus</taxon>
    </lineage>
</organism>
<dbReference type="EMBL" id="CP126216">
    <property type="protein sequence ID" value="WIA18129.1"/>
    <property type="molecule type" value="Genomic_DNA"/>
</dbReference>
<sequence length="99" mass="10797">MPDIQFKEVKADAIKYVDPAQSEAAQGMRAALGADYAVKLRAEAAPHTGSKLARSKHQIGTLFANAKLRELELLKLEVLENRAAGMKSKAETAGKYGWR</sequence>
<dbReference type="PANTHER" id="PTHR13621">
    <property type="entry name" value="PROLINE-RICH PROTEIN PRCC"/>
    <property type="match status" value="1"/>
</dbReference>
<reference evidence="1 2" key="1">
    <citation type="submission" date="2023-05" db="EMBL/GenBank/DDBJ databases">
        <title>A 100% complete, gapless, phased diploid assembly of the Scenedesmus obliquus UTEX 3031 genome.</title>
        <authorList>
            <person name="Biondi T.C."/>
            <person name="Hanschen E.R."/>
            <person name="Kwon T."/>
            <person name="Eng W."/>
            <person name="Kruse C.P.S."/>
            <person name="Koehler S.I."/>
            <person name="Kunde Y."/>
            <person name="Gleasner C.D."/>
            <person name="You Mak K.T."/>
            <person name="Polle J."/>
            <person name="Hovde B.T."/>
            <person name="Starkenburg S.R."/>
        </authorList>
    </citation>
    <scope>NUCLEOTIDE SEQUENCE [LARGE SCALE GENOMIC DNA]</scope>
    <source>
        <strain evidence="1 2">DOE0152z</strain>
    </source>
</reference>
<evidence type="ECO:0000313" key="1">
    <source>
        <dbReference type="EMBL" id="WIA18129.1"/>
    </source>
</evidence>